<dbReference type="EMBL" id="CAEZTT010000030">
    <property type="protein sequence ID" value="CAB4572869.1"/>
    <property type="molecule type" value="Genomic_DNA"/>
</dbReference>
<dbReference type="AlphaFoldDB" id="A0A6J6EC03"/>
<protein>
    <submittedName>
        <fullName evidence="2">Unannotated protein</fullName>
    </submittedName>
</protein>
<dbReference type="InterPro" id="IPR051158">
    <property type="entry name" value="Metallophosphoesterase_sf"/>
</dbReference>
<evidence type="ECO:0000313" key="2">
    <source>
        <dbReference type="EMBL" id="CAB4572869.1"/>
    </source>
</evidence>
<dbReference type="Gene3D" id="3.60.21.10">
    <property type="match status" value="1"/>
</dbReference>
<dbReference type="GO" id="GO:0009245">
    <property type="term" value="P:lipid A biosynthetic process"/>
    <property type="evidence" value="ECO:0007669"/>
    <property type="project" value="TreeGrafter"/>
</dbReference>
<evidence type="ECO:0000259" key="1">
    <source>
        <dbReference type="Pfam" id="PF00149"/>
    </source>
</evidence>
<dbReference type="SUPFAM" id="SSF56300">
    <property type="entry name" value="Metallo-dependent phosphatases"/>
    <property type="match status" value="1"/>
</dbReference>
<dbReference type="PANTHER" id="PTHR31302:SF20">
    <property type="entry name" value="CONSERVED PROTEIN"/>
    <property type="match status" value="1"/>
</dbReference>
<organism evidence="2">
    <name type="scientific">freshwater metagenome</name>
    <dbReference type="NCBI Taxonomy" id="449393"/>
    <lineage>
        <taxon>unclassified sequences</taxon>
        <taxon>metagenomes</taxon>
        <taxon>ecological metagenomes</taxon>
    </lineage>
</organism>
<dbReference type="PANTHER" id="PTHR31302">
    <property type="entry name" value="TRANSMEMBRANE PROTEIN WITH METALLOPHOSPHOESTERASE DOMAIN-RELATED"/>
    <property type="match status" value="1"/>
</dbReference>
<sequence length="297" mass="32876">MGLTRALTRLTVIAGVLAAAWAYFIEPNYFTIRREVIARPNQKLLRILHLSDLHLTRKTKGLQSWLRKLEAEDPDLVVLTGDLIAEAQALDPLLDALEPLFDRPGVFVLGSNDYFAPVLKNPAKYLMTDDGKRNHGAELPWRNLVDLLEARGWINLTNTETVIEIDGVKIQIKGVDDPHLNRDDFSSINHNYQDADFKLAIAHAPYLRVLDNFTDLGAELILAGHTHGGQLRVPGYGALVTNCDLDKKRARGLHPHISKAGNTSVINISAGLGTNPFTPVRFACRPEAVMLTIGVDN</sequence>
<dbReference type="InterPro" id="IPR029052">
    <property type="entry name" value="Metallo-depent_PP-like"/>
</dbReference>
<dbReference type="Pfam" id="PF00149">
    <property type="entry name" value="Metallophos"/>
    <property type="match status" value="1"/>
</dbReference>
<dbReference type="GO" id="GO:0008758">
    <property type="term" value="F:UDP-2,3-diacylglucosamine hydrolase activity"/>
    <property type="evidence" value="ECO:0007669"/>
    <property type="project" value="TreeGrafter"/>
</dbReference>
<reference evidence="2" key="1">
    <citation type="submission" date="2020-05" db="EMBL/GenBank/DDBJ databases">
        <authorList>
            <person name="Chiriac C."/>
            <person name="Salcher M."/>
            <person name="Ghai R."/>
            <person name="Kavagutti S V."/>
        </authorList>
    </citation>
    <scope>NUCLEOTIDE SEQUENCE</scope>
</reference>
<gene>
    <name evidence="2" type="ORF">UFOPK1726_00390</name>
</gene>
<dbReference type="GO" id="GO:0016020">
    <property type="term" value="C:membrane"/>
    <property type="evidence" value="ECO:0007669"/>
    <property type="project" value="GOC"/>
</dbReference>
<accession>A0A6J6EC03</accession>
<feature type="domain" description="Calcineurin-like phosphoesterase" evidence="1">
    <location>
        <begin position="45"/>
        <end position="228"/>
    </location>
</feature>
<dbReference type="InterPro" id="IPR004843">
    <property type="entry name" value="Calcineurin-like_PHP"/>
</dbReference>
<name>A0A6J6EC03_9ZZZZ</name>
<proteinExistence type="predicted"/>